<organism evidence="1 2">
    <name type="scientific">Marinobacter nitratireducens</name>
    <dbReference type="NCBI Taxonomy" id="1137280"/>
    <lineage>
        <taxon>Bacteria</taxon>
        <taxon>Pseudomonadati</taxon>
        <taxon>Pseudomonadota</taxon>
        <taxon>Gammaproteobacteria</taxon>
        <taxon>Pseudomonadales</taxon>
        <taxon>Marinobacteraceae</taxon>
        <taxon>Marinobacter</taxon>
    </lineage>
</organism>
<evidence type="ECO:0000313" key="2">
    <source>
        <dbReference type="Proteomes" id="UP000035057"/>
    </source>
</evidence>
<proteinExistence type="predicted"/>
<keyword evidence="2" id="KW-1185">Reference proteome</keyword>
<reference evidence="1 2" key="1">
    <citation type="submission" date="2012-12" db="EMBL/GenBank/DDBJ databases">
        <title>Genome assembly of Marinobacter sp. AK21.</title>
        <authorList>
            <person name="Khatri I."/>
            <person name="Kumar R."/>
            <person name="Vaidya B."/>
            <person name="Subramanian S."/>
            <person name="Pinnaka A."/>
        </authorList>
    </citation>
    <scope>NUCLEOTIDE SEQUENCE [LARGE SCALE GENOMIC DNA]</scope>
    <source>
        <strain evidence="1 2">AK21</strain>
    </source>
</reference>
<protein>
    <submittedName>
        <fullName evidence="1">Uncharacterized protein</fullName>
    </submittedName>
</protein>
<dbReference type="EMBL" id="ANIE01000003">
    <property type="protein sequence ID" value="KEF32538.1"/>
    <property type="molecule type" value="Genomic_DNA"/>
</dbReference>
<dbReference type="Proteomes" id="UP000035057">
    <property type="component" value="Unassembled WGS sequence"/>
</dbReference>
<evidence type="ECO:0000313" key="1">
    <source>
        <dbReference type="EMBL" id="KEF32538.1"/>
    </source>
</evidence>
<name>A0A072N6E2_9GAMM</name>
<comment type="caution">
    <text evidence="1">The sequence shown here is derived from an EMBL/GenBank/DDBJ whole genome shotgun (WGS) entry which is preliminary data.</text>
</comment>
<dbReference type="AlphaFoldDB" id="A0A072N6E2"/>
<accession>A0A072N6E2</accession>
<gene>
    <name evidence="1" type="ORF">D777_01172</name>
</gene>
<dbReference type="STRING" id="1137280.D777_01172"/>
<sequence>MLGDLFGQTFRCLKPHRIGRSLLQTADLQSAEFTTAHRHPNALVGHFDWPTSGSGK</sequence>